<evidence type="ECO:0000313" key="3">
    <source>
        <dbReference type="Proteomes" id="UP000692954"/>
    </source>
</evidence>
<reference evidence="2" key="1">
    <citation type="submission" date="2021-01" db="EMBL/GenBank/DDBJ databases">
        <authorList>
            <consortium name="Genoscope - CEA"/>
            <person name="William W."/>
        </authorList>
    </citation>
    <scope>NUCLEOTIDE SEQUENCE</scope>
</reference>
<dbReference type="OrthoDB" id="292491at2759"/>
<dbReference type="AlphaFoldDB" id="A0A8S1M9G9"/>
<keyword evidence="3" id="KW-1185">Reference proteome</keyword>
<dbReference type="EMBL" id="CAJJDN010000033">
    <property type="protein sequence ID" value="CAD8075372.1"/>
    <property type="molecule type" value="Genomic_DNA"/>
</dbReference>
<comment type="caution">
    <text evidence="2">The sequence shown here is derived from an EMBL/GenBank/DDBJ whole genome shotgun (WGS) entry which is preliminary data.</text>
</comment>
<proteinExistence type="predicted"/>
<keyword evidence="1" id="KW-0732">Signal</keyword>
<evidence type="ECO:0000313" key="2">
    <source>
        <dbReference type="EMBL" id="CAD8075372.1"/>
    </source>
</evidence>
<accession>A0A8S1M9G9</accession>
<protein>
    <submittedName>
        <fullName evidence="2">Uncharacterized protein</fullName>
    </submittedName>
</protein>
<organism evidence="2 3">
    <name type="scientific">Paramecium sonneborni</name>
    <dbReference type="NCBI Taxonomy" id="65129"/>
    <lineage>
        <taxon>Eukaryota</taxon>
        <taxon>Sar</taxon>
        <taxon>Alveolata</taxon>
        <taxon>Ciliophora</taxon>
        <taxon>Intramacronucleata</taxon>
        <taxon>Oligohymenophorea</taxon>
        <taxon>Peniculida</taxon>
        <taxon>Parameciidae</taxon>
        <taxon>Paramecium</taxon>
    </lineage>
</organism>
<feature type="chain" id="PRO_5035814502" evidence="1">
    <location>
        <begin position="18"/>
        <end position="147"/>
    </location>
</feature>
<evidence type="ECO:0000256" key="1">
    <source>
        <dbReference type="SAM" id="SignalP"/>
    </source>
</evidence>
<name>A0A8S1M9G9_9CILI</name>
<dbReference type="Proteomes" id="UP000692954">
    <property type="component" value="Unassembled WGS sequence"/>
</dbReference>
<feature type="signal peptide" evidence="1">
    <location>
        <begin position="1"/>
        <end position="17"/>
    </location>
</feature>
<sequence>MYLLILSIIWVITVISAQQKINNKEEIIDSYDAVIVKNIINVTVSEMDNKNYFIEKWIDRTRRQIQIYLKIIVQTYNSEQYYDQLVDDQKAKTNYRKFYEDYKAIGTLNSDYLGIAKFVLCAEQFKYCKQDDENTDYEISKQMSKIQ</sequence>
<gene>
    <name evidence="2" type="ORF">PSON_ATCC_30995.1.T0330195</name>
</gene>